<sequence length="204" mass="23128">MKVAFFVTFVRESEADNVGLFLPCLEMKQPELDTYLSRLLEDYLAANGLNHTSERFEILRAVLTLDKEVEPFSARTVYERHRDLGGQAGRNCIYDTLMLLERAAIVVRVPVLVGSGIGYLLGYHFSNSIAHLCLYCNKIHLYKRSRFLNTLSVIHPKGCVVGSNSVFLYGICAQCSSKKRRLSHTRNKNNKQRSIGPVSQKDKK</sequence>
<dbReference type="InterPro" id="IPR036390">
    <property type="entry name" value="WH_DNA-bd_sf"/>
</dbReference>
<reference evidence="3 5" key="2">
    <citation type="submission" date="2018-06" db="EMBL/GenBank/DDBJ databases">
        <authorList>
            <consortium name="Pathogen Informatics"/>
            <person name="Doyle S."/>
        </authorList>
    </citation>
    <scope>NUCLEOTIDE SEQUENCE [LARGE SCALE GENOMIC DNA]</scope>
    <source>
        <strain evidence="3 5">NCTC12858</strain>
    </source>
</reference>
<dbReference type="RefSeq" id="WP_023936781.1">
    <property type="nucleotide sequence ID" value="NZ_JQJC01000009.1"/>
</dbReference>
<dbReference type="AlphaFoldDB" id="A0A0A2FD04"/>
<reference evidence="2 4" key="1">
    <citation type="submission" date="2014-08" db="EMBL/GenBank/DDBJ databases">
        <title>Porphyromonas crevioricanis strain:COT-253_OH1447 Genome sequencing.</title>
        <authorList>
            <person name="Wallis C."/>
            <person name="Deusch O."/>
            <person name="O'Flynn C."/>
            <person name="Davis I."/>
            <person name="Jospin G."/>
            <person name="Darling A.E."/>
            <person name="Coil D.A."/>
            <person name="Alexiev A."/>
            <person name="Horsfall A."/>
            <person name="Kirkwood N."/>
            <person name="Harris S."/>
            <person name="Eisen J.A."/>
        </authorList>
    </citation>
    <scope>NUCLEOTIDE SEQUENCE [LARGE SCALE GENOMIC DNA]</scope>
    <source>
        <strain evidence="4">COT-253 OH1447</strain>
        <strain evidence="2">COT-253_OH1447</strain>
    </source>
</reference>
<dbReference type="Proteomes" id="UP000249300">
    <property type="component" value="Chromosome 1"/>
</dbReference>
<dbReference type="Proteomes" id="UP000030136">
    <property type="component" value="Unassembled WGS sequence"/>
</dbReference>
<evidence type="ECO:0000313" key="5">
    <source>
        <dbReference type="Proteomes" id="UP000249300"/>
    </source>
</evidence>
<gene>
    <name evidence="2" type="ORF">HQ38_02285</name>
    <name evidence="3" type="ORF">NCTC12858_01310</name>
</gene>
<keyword evidence="5" id="KW-1185">Reference proteome</keyword>
<dbReference type="SUPFAM" id="SSF46785">
    <property type="entry name" value="Winged helix' DNA-binding domain"/>
    <property type="match status" value="1"/>
</dbReference>
<dbReference type="InterPro" id="IPR036388">
    <property type="entry name" value="WH-like_DNA-bd_sf"/>
</dbReference>
<name>A0A0A2FD04_9PORP</name>
<dbReference type="EMBL" id="JQJC01000009">
    <property type="protein sequence ID" value="KGN95820.1"/>
    <property type="molecule type" value="Genomic_DNA"/>
</dbReference>
<dbReference type="KEGG" id="pcre:NCTC12858_01310"/>
<dbReference type="eggNOG" id="COG0735">
    <property type="taxonomic scope" value="Bacteria"/>
</dbReference>
<evidence type="ECO:0000313" key="4">
    <source>
        <dbReference type="Proteomes" id="UP000030136"/>
    </source>
</evidence>
<feature type="region of interest" description="Disordered" evidence="1">
    <location>
        <begin position="182"/>
        <end position="204"/>
    </location>
</feature>
<protein>
    <submittedName>
        <fullName evidence="3">Ferric uptake regulator</fullName>
    </submittedName>
</protein>
<evidence type="ECO:0000313" key="3">
    <source>
        <dbReference type="EMBL" id="SQH73450.1"/>
    </source>
</evidence>
<dbReference type="STRING" id="393921.HQ45_09585"/>
<dbReference type="EMBL" id="LS483447">
    <property type="protein sequence ID" value="SQH73450.1"/>
    <property type="molecule type" value="Genomic_DNA"/>
</dbReference>
<proteinExistence type="predicted"/>
<accession>A0A0A2FD04</accession>
<feature type="compositionally biased region" description="Basic residues" evidence="1">
    <location>
        <begin position="182"/>
        <end position="191"/>
    </location>
</feature>
<evidence type="ECO:0000256" key="1">
    <source>
        <dbReference type="SAM" id="MobiDB-lite"/>
    </source>
</evidence>
<organism evidence="2 4">
    <name type="scientific">Porphyromonas crevioricanis</name>
    <dbReference type="NCBI Taxonomy" id="393921"/>
    <lineage>
        <taxon>Bacteria</taxon>
        <taxon>Pseudomonadati</taxon>
        <taxon>Bacteroidota</taxon>
        <taxon>Bacteroidia</taxon>
        <taxon>Bacteroidales</taxon>
        <taxon>Porphyromonadaceae</taxon>
        <taxon>Porphyromonas</taxon>
    </lineage>
</organism>
<evidence type="ECO:0000313" key="2">
    <source>
        <dbReference type="EMBL" id="KGN95820.1"/>
    </source>
</evidence>
<dbReference type="Gene3D" id="1.10.10.10">
    <property type="entry name" value="Winged helix-like DNA-binding domain superfamily/Winged helix DNA-binding domain"/>
    <property type="match status" value="1"/>
</dbReference>